<dbReference type="InterPro" id="IPR011051">
    <property type="entry name" value="RmlC_Cupin_sf"/>
</dbReference>
<dbReference type="Pfam" id="PF02311">
    <property type="entry name" value="AraC_binding"/>
    <property type="match status" value="1"/>
</dbReference>
<gene>
    <name evidence="6" type="ORF">E9232_004242</name>
</gene>
<dbReference type="SUPFAM" id="SSF46689">
    <property type="entry name" value="Homeodomain-like"/>
    <property type="match status" value="1"/>
</dbReference>
<dbReference type="InterPro" id="IPR018060">
    <property type="entry name" value="HTH_AraC"/>
</dbReference>
<dbReference type="PRINTS" id="PR00032">
    <property type="entry name" value="HTHARAC"/>
</dbReference>
<keyword evidence="2" id="KW-0238">DNA-binding</keyword>
<keyword evidence="3" id="KW-0010">Activator</keyword>
<dbReference type="Gene3D" id="1.10.10.60">
    <property type="entry name" value="Homeodomain-like"/>
    <property type="match status" value="1"/>
</dbReference>
<keyword evidence="7" id="KW-1185">Reference proteome</keyword>
<dbReference type="SUPFAM" id="SSF51182">
    <property type="entry name" value="RmlC-like cupins"/>
    <property type="match status" value="1"/>
</dbReference>
<keyword evidence="1" id="KW-0805">Transcription regulation</keyword>
<name>A0ABU1JSV9_9PROT</name>
<dbReference type="SMART" id="SM00342">
    <property type="entry name" value="HTH_ARAC"/>
    <property type="match status" value="1"/>
</dbReference>
<dbReference type="RefSeq" id="WP_309797150.1">
    <property type="nucleotide sequence ID" value="NZ_JAVDPW010000007.1"/>
</dbReference>
<organism evidence="6 7">
    <name type="scientific">Inquilinus ginsengisoli</name>
    <dbReference type="NCBI Taxonomy" id="363840"/>
    <lineage>
        <taxon>Bacteria</taxon>
        <taxon>Pseudomonadati</taxon>
        <taxon>Pseudomonadota</taxon>
        <taxon>Alphaproteobacteria</taxon>
        <taxon>Rhodospirillales</taxon>
        <taxon>Rhodospirillaceae</taxon>
        <taxon>Inquilinus</taxon>
    </lineage>
</organism>
<evidence type="ECO:0000313" key="6">
    <source>
        <dbReference type="EMBL" id="MDR6291708.1"/>
    </source>
</evidence>
<dbReference type="PANTHER" id="PTHR11019:SF159">
    <property type="entry name" value="TRANSCRIPTIONAL REGULATOR-RELATED"/>
    <property type="match status" value="1"/>
</dbReference>
<evidence type="ECO:0000256" key="4">
    <source>
        <dbReference type="ARBA" id="ARBA00023163"/>
    </source>
</evidence>
<proteinExistence type="predicted"/>
<dbReference type="PANTHER" id="PTHR11019">
    <property type="entry name" value="HTH-TYPE TRANSCRIPTIONAL REGULATOR NIMR"/>
    <property type="match status" value="1"/>
</dbReference>
<dbReference type="InterPro" id="IPR020449">
    <property type="entry name" value="Tscrpt_reg_AraC-type_HTH"/>
</dbReference>
<dbReference type="PROSITE" id="PS01124">
    <property type="entry name" value="HTH_ARAC_FAMILY_2"/>
    <property type="match status" value="1"/>
</dbReference>
<evidence type="ECO:0000259" key="5">
    <source>
        <dbReference type="PROSITE" id="PS01124"/>
    </source>
</evidence>
<sequence>MEYRETAIRMRPGSAEAAALDRMADEMVRLEVRFDTAFEAPTHAHRGGLLFWPEAGSATVGTAEGRWCVPTGCALWMPPGLMHEASTEGGLHMHGIQVPIEAAAGLPAGCRILPFSPLLRELALRAATWPQAWPLDDRQRRVATVMLDEMAAATPTPLLLPMPRDRRARRLAEALLAAPGSRRPLAEWARIAAASPRTLERLFGAETGLSVAAWQRRALLLAALDLLGRGRGVTAVALELGYDSPSAFIAMFRRSLGTTPARYRTIAAA</sequence>
<dbReference type="Pfam" id="PF12833">
    <property type="entry name" value="HTH_18"/>
    <property type="match status" value="1"/>
</dbReference>
<dbReference type="CDD" id="cd06124">
    <property type="entry name" value="cupin_NimR-like_N"/>
    <property type="match status" value="1"/>
</dbReference>
<reference evidence="6 7" key="1">
    <citation type="submission" date="2023-07" db="EMBL/GenBank/DDBJ databases">
        <title>Sorghum-associated microbial communities from plants grown in Nebraska, USA.</title>
        <authorList>
            <person name="Schachtman D."/>
        </authorList>
    </citation>
    <scope>NUCLEOTIDE SEQUENCE [LARGE SCALE GENOMIC DNA]</scope>
    <source>
        <strain evidence="6 7">584</strain>
    </source>
</reference>
<dbReference type="InterPro" id="IPR009057">
    <property type="entry name" value="Homeodomain-like_sf"/>
</dbReference>
<protein>
    <submittedName>
        <fullName evidence="6">AraC-like DNA-binding protein</fullName>
    </submittedName>
</protein>
<dbReference type="EMBL" id="JAVDPW010000007">
    <property type="protein sequence ID" value="MDR6291708.1"/>
    <property type="molecule type" value="Genomic_DNA"/>
</dbReference>
<feature type="domain" description="HTH araC/xylS-type" evidence="5">
    <location>
        <begin position="166"/>
        <end position="266"/>
    </location>
</feature>
<comment type="caution">
    <text evidence="6">The sequence shown here is derived from an EMBL/GenBank/DDBJ whole genome shotgun (WGS) entry which is preliminary data.</text>
</comment>
<evidence type="ECO:0000256" key="2">
    <source>
        <dbReference type="ARBA" id="ARBA00023125"/>
    </source>
</evidence>
<evidence type="ECO:0000256" key="3">
    <source>
        <dbReference type="ARBA" id="ARBA00023159"/>
    </source>
</evidence>
<keyword evidence="4" id="KW-0804">Transcription</keyword>
<evidence type="ECO:0000256" key="1">
    <source>
        <dbReference type="ARBA" id="ARBA00023015"/>
    </source>
</evidence>
<accession>A0ABU1JSV9</accession>
<evidence type="ECO:0000313" key="7">
    <source>
        <dbReference type="Proteomes" id="UP001262410"/>
    </source>
</evidence>
<dbReference type="InterPro" id="IPR003313">
    <property type="entry name" value="AraC-bd"/>
</dbReference>
<dbReference type="Proteomes" id="UP001262410">
    <property type="component" value="Unassembled WGS sequence"/>
</dbReference>